<feature type="region of interest" description="Disordered" evidence="8">
    <location>
        <begin position="863"/>
        <end position="891"/>
    </location>
</feature>
<comment type="caution">
    <text evidence="10">The sequence shown here is derived from an EMBL/GenBank/DDBJ whole genome shotgun (WGS) entry which is preliminary data.</text>
</comment>
<evidence type="ECO:0000256" key="4">
    <source>
        <dbReference type="ARBA" id="ARBA00022884"/>
    </source>
</evidence>
<evidence type="ECO:0000256" key="3">
    <source>
        <dbReference type="ARBA" id="ARBA00022737"/>
    </source>
</evidence>
<feature type="compositionally biased region" description="Polar residues" evidence="8">
    <location>
        <begin position="868"/>
        <end position="884"/>
    </location>
</feature>
<dbReference type="Pfam" id="PF00076">
    <property type="entry name" value="RRM_1"/>
    <property type="match status" value="2"/>
</dbReference>
<keyword evidence="3" id="KW-0677">Repeat</keyword>
<dbReference type="InterPro" id="IPR034217">
    <property type="entry name" value="SART3_RRM1"/>
</dbReference>
<dbReference type="InterPro" id="IPR008847">
    <property type="entry name" value="Suf"/>
</dbReference>
<keyword evidence="6" id="KW-0539">Nucleus</keyword>
<evidence type="ECO:0000259" key="9">
    <source>
        <dbReference type="PROSITE" id="PS50102"/>
    </source>
</evidence>
<evidence type="ECO:0000256" key="5">
    <source>
        <dbReference type="ARBA" id="ARBA00023187"/>
    </source>
</evidence>
<proteinExistence type="predicted"/>
<dbReference type="InterPro" id="IPR035979">
    <property type="entry name" value="RBD_domain_sf"/>
</dbReference>
<dbReference type="GO" id="GO:0005634">
    <property type="term" value="C:nucleus"/>
    <property type="evidence" value="ECO:0007669"/>
    <property type="project" value="UniProtKB-SubCell"/>
</dbReference>
<feature type="region of interest" description="Disordered" evidence="8">
    <location>
        <begin position="823"/>
        <end position="844"/>
    </location>
</feature>
<evidence type="ECO:0000313" key="10">
    <source>
        <dbReference type="EMBL" id="KAK6625741.1"/>
    </source>
</evidence>
<feature type="compositionally biased region" description="Basic and acidic residues" evidence="8">
    <location>
        <begin position="566"/>
        <end position="578"/>
    </location>
</feature>
<dbReference type="GO" id="GO:0003723">
    <property type="term" value="F:RNA binding"/>
    <property type="evidence" value="ECO:0007669"/>
    <property type="project" value="UniProtKB-UniRule"/>
</dbReference>
<dbReference type="InterPro" id="IPR011990">
    <property type="entry name" value="TPR-like_helical_dom_sf"/>
</dbReference>
<evidence type="ECO:0000256" key="1">
    <source>
        <dbReference type="ARBA" id="ARBA00004123"/>
    </source>
</evidence>
<keyword evidence="5" id="KW-0508">mRNA splicing</keyword>
<dbReference type="GO" id="GO:0008380">
    <property type="term" value="P:RNA splicing"/>
    <property type="evidence" value="ECO:0007669"/>
    <property type="project" value="UniProtKB-KW"/>
</dbReference>
<accession>A0AAN8PAI4</accession>
<dbReference type="CDD" id="cd12392">
    <property type="entry name" value="RRM2_SART3"/>
    <property type="match status" value="1"/>
</dbReference>
<gene>
    <name evidence="10" type="ORF">RUM43_006040</name>
</gene>
<dbReference type="CDD" id="cd12391">
    <property type="entry name" value="RRM1_SART3"/>
    <property type="match status" value="1"/>
</dbReference>
<dbReference type="PROSITE" id="PS50102">
    <property type="entry name" value="RRM"/>
    <property type="match status" value="2"/>
</dbReference>
<dbReference type="InterPro" id="IPR000504">
    <property type="entry name" value="RRM_dom"/>
</dbReference>
<dbReference type="SUPFAM" id="SSF48452">
    <property type="entry name" value="TPR-like"/>
    <property type="match status" value="1"/>
</dbReference>
<feature type="compositionally biased region" description="Basic and acidic residues" evidence="8">
    <location>
        <begin position="600"/>
        <end position="611"/>
    </location>
</feature>
<evidence type="ECO:0000256" key="7">
    <source>
        <dbReference type="PROSITE-ProRule" id="PRU00176"/>
    </source>
</evidence>
<dbReference type="SMART" id="SM00360">
    <property type="entry name" value="RRM"/>
    <property type="match status" value="2"/>
</dbReference>
<sequence>MNVDEEQLLDEDVDVDESDDSDLDEKALELEVVNLESKIAENEFAYQPYVDLITVLKKLVDLDKLRFARKQMSKRFPLTTDLWTDWLQDEINLATSTREKEQIVDLFETAVKDYLSVELWLQYTAFIISFQNEKNPSDFTPIRNIFERALMAAGLHVMKGSALWDAYIDFEKAVLNSLTGNQEQYNAQLKLIGTLYKRQLSCPLYNMELIHENFKTWVEEISDKVTEAKIDVDVVNNIFKKAKEKLNKIMHFEESLTSNSENISEIWRNYLEHEKSKEGSPVRVQCLYERFITDNCLNEELWLEYVEYMDAVLHDSEIVLSICIRAVRNCPWCCKIYQMYIKCLEKYRQSQEKINGVVEDAFASGLQTAVDFRDIWMTYLEYLRRCYDSAANKEEEEKRLSDLRAAFAKAVEFVSQMNNADPDCTLLQFWARIEAIYCKNMEKSRELWNIILGNETCRSAEMWLEYIHLERAFGDSKHLRKLFPRALQGVRGDPHLVSNAWLNYERDEGTLESYENCLRKITVKMKTYREEQEKLAVLSQAQYEKIPQYSRKKSRNFDGVNQNERNNSKESNEIEKKKISGYKRKHPDINEETSPTKRNKSQEDTVEKEKTDEDFVRKLLEETKKSHGETVIHQSAKDHRTVFVSNLDFSTEEQLIREVFSSCGKITDLRLVRDYKGRSKGYCYVEFEKTKEAQEALKKDRELIGNRPMFVSKCDPDKETRGSGFKYSSNMEKNKLFIRGLPFTTTVDDLRNIFNKFGFIKDVRLVTYRNGHSKGLAYVEYEDEVSAAQAVLGTDGITLENKQISVAISNPPERKTDGLLTTKFVPSLGGGPKDSGPRGRSKTQISFLPRSVTLNKPAGAAESMAHLSLTSPQPDRGSKNLNNSDFRKLLG</sequence>
<dbReference type="SMART" id="SM00386">
    <property type="entry name" value="HAT"/>
    <property type="match status" value="9"/>
</dbReference>
<dbReference type="AlphaFoldDB" id="A0AAN8PAI4"/>
<dbReference type="InterPro" id="IPR012677">
    <property type="entry name" value="Nucleotide-bd_a/b_plait_sf"/>
</dbReference>
<dbReference type="InterPro" id="IPR034218">
    <property type="entry name" value="SART3_RRM2"/>
</dbReference>
<comment type="subcellular location">
    <subcellularLocation>
        <location evidence="1">Nucleus</location>
    </subcellularLocation>
</comment>
<dbReference type="Gene3D" id="1.25.40.10">
    <property type="entry name" value="Tetratricopeptide repeat domain"/>
    <property type="match status" value="2"/>
</dbReference>
<evidence type="ECO:0000256" key="2">
    <source>
        <dbReference type="ARBA" id="ARBA00022664"/>
    </source>
</evidence>
<dbReference type="GO" id="GO:0006397">
    <property type="term" value="P:mRNA processing"/>
    <property type="evidence" value="ECO:0007669"/>
    <property type="project" value="UniProtKB-KW"/>
</dbReference>
<dbReference type="Pfam" id="PF05843">
    <property type="entry name" value="Suf"/>
    <property type="match status" value="1"/>
</dbReference>
<feature type="region of interest" description="Disordered" evidence="8">
    <location>
        <begin position="549"/>
        <end position="611"/>
    </location>
</feature>
<organism evidence="10 11">
    <name type="scientific">Polyplax serrata</name>
    <name type="common">Common mouse louse</name>
    <dbReference type="NCBI Taxonomy" id="468196"/>
    <lineage>
        <taxon>Eukaryota</taxon>
        <taxon>Metazoa</taxon>
        <taxon>Ecdysozoa</taxon>
        <taxon>Arthropoda</taxon>
        <taxon>Hexapoda</taxon>
        <taxon>Insecta</taxon>
        <taxon>Pterygota</taxon>
        <taxon>Neoptera</taxon>
        <taxon>Paraneoptera</taxon>
        <taxon>Psocodea</taxon>
        <taxon>Troctomorpha</taxon>
        <taxon>Phthiraptera</taxon>
        <taxon>Anoplura</taxon>
        <taxon>Polyplacidae</taxon>
        <taxon>Polyplax</taxon>
    </lineage>
</organism>
<dbReference type="EMBL" id="JAWJWE010000037">
    <property type="protein sequence ID" value="KAK6625741.1"/>
    <property type="molecule type" value="Genomic_DNA"/>
</dbReference>
<dbReference type="FunFam" id="3.30.70.330:FF:001337">
    <property type="entry name" value="SART-3/p110 homolog"/>
    <property type="match status" value="1"/>
</dbReference>
<dbReference type="SUPFAM" id="SSF54928">
    <property type="entry name" value="RNA-binding domain, RBD"/>
    <property type="match status" value="2"/>
</dbReference>
<feature type="domain" description="RRM" evidence="9">
    <location>
        <begin position="734"/>
        <end position="811"/>
    </location>
</feature>
<keyword evidence="2" id="KW-0507">mRNA processing</keyword>
<reference evidence="10 11" key="1">
    <citation type="submission" date="2023-10" db="EMBL/GenBank/DDBJ databases">
        <title>Genomes of two closely related lineages of the louse Polyplax serrata with different host specificities.</title>
        <authorList>
            <person name="Martinu J."/>
            <person name="Tarabai H."/>
            <person name="Stefka J."/>
            <person name="Hypsa V."/>
        </authorList>
    </citation>
    <scope>NUCLEOTIDE SEQUENCE [LARGE SCALE GENOMIC DNA]</scope>
    <source>
        <strain evidence="10">HR10_N</strain>
    </source>
</reference>
<feature type="region of interest" description="Disordered" evidence="8">
    <location>
        <begin position="1"/>
        <end position="22"/>
    </location>
</feature>
<keyword evidence="4 7" id="KW-0694">RNA-binding</keyword>
<evidence type="ECO:0000313" key="11">
    <source>
        <dbReference type="Proteomes" id="UP001372834"/>
    </source>
</evidence>
<evidence type="ECO:0000256" key="8">
    <source>
        <dbReference type="SAM" id="MobiDB-lite"/>
    </source>
</evidence>
<dbReference type="InterPro" id="IPR003107">
    <property type="entry name" value="HAT"/>
</dbReference>
<dbReference type="PANTHER" id="PTHR17204">
    <property type="entry name" value="PRE-MRNA PROCESSING PROTEIN PRP39-RELATED"/>
    <property type="match status" value="1"/>
</dbReference>
<evidence type="ECO:0000256" key="6">
    <source>
        <dbReference type="ARBA" id="ARBA00023242"/>
    </source>
</evidence>
<protein>
    <recommendedName>
        <fullName evidence="9">RRM domain-containing protein</fullName>
    </recommendedName>
</protein>
<dbReference type="Proteomes" id="UP001372834">
    <property type="component" value="Unassembled WGS sequence"/>
</dbReference>
<dbReference type="Gene3D" id="3.30.70.330">
    <property type="match status" value="2"/>
</dbReference>
<name>A0AAN8PAI4_POLSC</name>
<dbReference type="PANTHER" id="PTHR17204:SF25">
    <property type="entry name" value="RRM DOMAIN-CONTAINING PROTEIN"/>
    <property type="match status" value="1"/>
</dbReference>
<feature type="domain" description="RRM" evidence="9">
    <location>
        <begin position="640"/>
        <end position="716"/>
    </location>
</feature>